<accession>A0A645IZR5</accession>
<comment type="caution">
    <text evidence="1">The sequence shown here is derived from an EMBL/GenBank/DDBJ whole genome shotgun (WGS) entry which is preliminary data.</text>
</comment>
<dbReference type="EMBL" id="VSSQ01119047">
    <property type="protein sequence ID" value="MPN52693.1"/>
    <property type="molecule type" value="Genomic_DNA"/>
</dbReference>
<evidence type="ECO:0000313" key="1">
    <source>
        <dbReference type="EMBL" id="MPN52693.1"/>
    </source>
</evidence>
<dbReference type="AlphaFoldDB" id="A0A645IZR5"/>
<sequence>MRGGDVPGDRIDDFLVLIKNDIQNEIHAYHTCGFFKVFTNGIAFQLSRHGGGVNHKTVVGLNCRTRAHAGHDGLCTAGIAREIVVFDIAETNSPVGLRNRTHNFYGCSAFGKAVMDVIVNVPIDACDLLIHACAGEFFPFRGRMLSVAAEREHERYAILRDAGGV</sequence>
<gene>
    <name evidence="1" type="ORF">SDC9_200355</name>
</gene>
<protein>
    <submittedName>
        <fullName evidence="1">Uncharacterized protein</fullName>
    </submittedName>
</protein>
<reference evidence="1" key="1">
    <citation type="submission" date="2019-08" db="EMBL/GenBank/DDBJ databases">
        <authorList>
            <person name="Kucharzyk K."/>
            <person name="Murdoch R.W."/>
            <person name="Higgins S."/>
            <person name="Loffler F."/>
        </authorList>
    </citation>
    <scope>NUCLEOTIDE SEQUENCE</scope>
</reference>
<organism evidence="1">
    <name type="scientific">bioreactor metagenome</name>
    <dbReference type="NCBI Taxonomy" id="1076179"/>
    <lineage>
        <taxon>unclassified sequences</taxon>
        <taxon>metagenomes</taxon>
        <taxon>ecological metagenomes</taxon>
    </lineage>
</organism>
<proteinExistence type="predicted"/>
<name>A0A645IZR5_9ZZZZ</name>